<evidence type="ECO:0000313" key="2">
    <source>
        <dbReference type="Proteomes" id="UP000015106"/>
    </source>
</evidence>
<evidence type="ECO:0000313" key="1">
    <source>
        <dbReference type="EnsemblPlants" id="TuG1812G0700005015.01.T01.cds405757"/>
    </source>
</evidence>
<dbReference type="EnsemblPlants" id="TuG1812G0700005015.01.T01">
    <property type="protein sequence ID" value="TuG1812G0700005015.01.T01.cds405757"/>
    <property type="gene ID" value="TuG1812G0700005015.01"/>
</dbReference>
<proteinExistence type="predicted"/>
<gene>
    <name evidence="1" type="primary">LOC125523504</name>
</gene>
<dbReference type="AlphaFoldDB" id="A0A8R7VBV6"/>
<dbReference type="Proteomes" id="UP000015106">
    <property type="component" value="Chromosome 7"/>
</dbReference>
<sequence length="70" mass="7715">MLILLHCDAYTSMAAVKGSAYLSMSAMKEGVYHNITSCMRHSGSRHHSNPGRVHKIHTGCNNSCCCMVHH</sequence>
<reference evidence="1" key="2">
    <citation type="submission" date="2018-03" db="EMBL/GenBank/DDBJ databases">
        <title>The Triticum urartu genome reveals the dynamic nature of wheat genome evolution.</title>
        <authorList>
            <person name="Ling H."/>
            <person name="Ma B."/>
            <person name="Shi X."/>
            <person name="Liu H."/>
            <person name="Dong L."/>
            <person name="Sun H."/>
            <person name="Cao Y."/>
            <person name="Gao Q."/>
            <person name="Zheng S."/>
            <person name="Li Y."/>
            <person name="Yu Y."/>
            <person name="Du H."/>
            <person name="Qi M."/>
            <person name="Li Y."/>
            <person name="Yu H."/>
            <person name="Cui Y."/>
            <person name="Wang N."/>
            <person name="Chen C."/>
            <person name="Wu H."/>
            <person name="Zhao Y."/>
            <person name="Zhang J."/>
            <person name="Li Y."/>
            <person name="Zhou W."/>
            <person name="Zhang B."/>
            <person name="Hu W."/>
            <person name="Eijk M."/>
            <person name="Tang J."/>
            <person name="Witsenboer H."/>
            <person name="Zhao S."/>
            <person name="Li Z."/>
            <person name="Zhang A."/>
            <person name="Wang D."/>
            <person name="Liang C."/>
        </authorList>
    </citation>
    <scope>NUCLEOTIDE SEQUENCE [LARGE SCALE GENOMIC DNA]</scope>
    <source>
        <strain evidence="1">cv. G1812</strain>
    </source>
</reference>
<name>A0A8R7VBV6_TRIUA</name>
<reference evidence="2" key="1">
    <citation type="journal article" date="2013" name="Nature">
        <title>Draft genome of the wheat A-genome progenitor Triticum urartu.</title>
        <authorList>
            <person name="Ling H.Q."/>
            <person name="Zhao S."/>
            <person name="Liu D."/>
            <person name="Wang J."/>
            <person name="Sun H."/>
            <person name="Zhang C."/>
            <person name="Fan H."/>
            <person name="Li D."/>
            <person name="Dong L."/>
            <person name="Tao Y."/>
            <person name="Gao C."/>
            <person name="Wu H."/>
            <person name="Li Y."/>
            <person name="Cui Y."/>
            <person name="Guo X."/>
            <person name="Zheng S."/>
            <person name="Wang B."/>
            <person name="Yu K."/>
            <person name="Liang Q."/>
            <person name="Yang W."/>
            <person name="Lou X."/>
            <person name="Chen J."/>
            <person name="Feng M."/>
            <person name="Jian J."/>
            <person name="Zhang X."/>
            <person name="Luo G."/>
            <person name="Jiang Y."/>
            <person name="Liu J."/>
            <person name="Wang Z."/>
            <person name="Sha Y."/>
            <person name="Zhang B."/>
            <person name="Wu H."/>
            <person name="Tang D."/>
            <person name="Shen Q."/>
            <person name="Xue P."/>
            <person name="Zou S."/>
            <person name="Wang X."/>
            <person name="Liu X."/>
            <person name="Wang F."/>
            <person name="Yang Y."/>
            <person name="An X."/>
            <person name="Dong Z."/>
            <person name="Zhang K."/>
            <person name="Zhang X."/>
            <person name="Luo M.C."/>
            <person name="Dvorak J."/>
            <person name="Tong Y."/>
            <person name="Wang J."/>
            <person name="Yang H."/>
            <person name="Li Z."/>
            <person name="Wang D."/>
            <person name="Zhang A."/>
            <person name="Wang J."/>
        </authorList>
    </citation>
    <scope>NUCLEOTIDE SEQUENCE</scope>
    <source>
        <strain evidence="2">cv. G1812</strain>
    </source>
</reference>
<organism evidence="1 2">
    <name type="scientific">Triticum urartu</name>
    <name type="common">Red wild einkorn</name>
    <name type="synonym">Crithodium urartu</name>
    <dbReference type="NCBI Taxonomy" id="4572"/>
    <lineage>
        <taxon>Eukaryota</taxon>
        <taxon>Viridiplantae</taxon>
        <taxon>Streptophyta</taxon>
        <taxon>Embryophyta</taxon>
        <taxon>Tracheophyta</taxon>
        <taxon>Spermatophyta</taxon>
        <taxon>Magnoliopsida</taxon>
        <taxon>Liliopsida</taxon>
        <taxon>Poales</taxon>
        <taxon>Poaceae</taxon>
        <taxon>BOP clade</taxon>
        <taxon>Pooideae</taxon>
        <taxon>Triticodae</taxon>
        <taxon>Triticeae</taxon>
        <taxon>Triticinae</taxon>
        <taxon>Triticum</taxon>
    </lineage>
</organism>
<accession>A0A8R7VBV6</accession>
<protein>
    <submittedName>
        <fullName evidence="1">Uncharacterized protein</fullName>
    </submittedName>
</protein>
<dbReference type="Gramene" id="TuG1812G0700005015.01.T01">
    <property type="protein sequence ID" value="TuG1812G0700005015.01.T01.cds405757"/>
    <property type="gene ID" value="TuG1812G0700005015.01"/>
</dbReference>
<reference evidence="1" key="3">
    <citation type="submission" date="2022-06" db="UniProtKB">
        <authorList>
            <consortium name="EnsemblPlants"/>
        </authorList>
    </citation>
    <scope>IDENTIFICATION</scope>
</reference>
<keyword evidence="2" id="KW-1185">Reference proteome</keyword>